<feature type="region of interest" description="Disordered" evidence="1">
    <location>
        <begin position="1"/>
        <end position="22"/>
    </location>
</feature>
<feature type="compositionally biased region" description="Polar residues" evidence="1">
    <location>
        <begin position="1"/>
        <end position="13"/>
    </location>
</feature>
<comment type="caution">
    <text evidence="3">The sequence shown here is derived from an EMBL/GenBank/DDBJ whole genome shotgun (WGS) entry which is preliminary data.</text>
</comment>
<dbReference type="Proteomes" id="UP000034457">
    <property type="component" value="Unassembled WGS sequence"/>
</dbReference>
<gene>
    <name evidence="3" type="ORF">UR68_C0031G0008</name>
</gene>
<keyword evidence="2" id="KW-0812">Transmembrane</keyword>
<dbReference type="STRING" id="1618478.UR68_C0031G0008"/>
<evidence type="ECO:0000256" key="1">
    <source>
        <dbReference type="SAM" id="MobiDB-lite"/>
    </source>
</evidence>
<organism evidence="3 4">
    <name type="scientific">Candidatus Roizmanbacteria bacterium GW2011_GWA2_35_19</name>
    <dbReference type="NCBI Taxonomy" id="1618478"/>
    <lineage>
        <taxon>Bacteria</taxon>
        <taxon>Candidatus Roizmaniibacteriota</taxon>
    </lineage>
</organism>
<reference evidence="3 4" key="1">
    <citation type="journal article" date="2015" name="Nature">
        <title>rRNA introns, odd ribosomes, and small enigmatic genomes across a large radiation of phyla.</title>
        <authorList>
            <person name="Brown C.T."/>
            <person name="Hug L.A."/>
            <person name="Thomas B.C."/>
            <person name="Sharon I."/>
            <person name="Castelle C.J."/>
            <person name="Singh A."/>
            <person name="Wilkins M.J."/>
            <person name="Williams K.H."/>
            <person name="Banfield J.F."/>
        </authorList>
    </citation>
    <scope>NUCLEOTIDE SEQUENCE [LARGE SCALE GENOMIC DNA]</scope>
</reference>
<feature type="transmembrane region" description="Helical" evidence="2">
    <location>
        <begin position="46"/>
        <end position="65"/>
    </location>
</feature>
<name>A0A0G0E8H9_9BACT</name>
<sequence>MNSTPTFTAIGDNNSKRSMDKHSPIWILTENEKKQRKKDNDMKKSWLPITLGVVLALVLGLALLGKMPTPFASKEATPAPTQEELAPKADPSYEPPVNDVPPTPTASLIPSPTATLTAVPTASLIPSPTAMVTPTLVTPTVLTGPVANRLKYDETGCDPQNLVACRINGQTEFPAIFVRRIQSGVLSLTQGIVAIQQLAAAAGVPTSDAWTTLTADPVYATFVWCPAGNCSYPPDTAFPLMGISGLANVQFSLAIVSAHSPSTPPASINTVTCPNGDCWSAPLQ</sequence>
<feature type="region of interest" description="Disordered" evidence="1">
    <location>
        <begin position="73"/>
        <end position="111"/>
    </location>
</feature>
<evidence type="ECO:0000256" key="2">
    <source>
        <dbReference type="SAM" id="Phobius"/>
    </source>
</evidence>
<proteinExistence type="predicted"/>
<evidence type="ECO:0000313" key="4">
    <source>
        <dbReference type="Proteomes" id="UP000034457"/>
    </source>
</evidence>
<accession>A0A0G0E8H9</accession>
<keyword evidence="2" id="KW-0472">Membrane</keyword>
<keyword evidence="2" id="KW-1133">Transmembrane helix</keyword>
<dbReference type="AlphaFoldDB" id="A0A0G0E8H9"/>
<evidence type="ECO:0000313" key="3">
    <source>
        <dbReference type="EMBL" id="KKP71590.1"/>
    </source>
</evidence>
<dbReference type="EMBL" id="LBQC01000031">
    <property type="protein sequence ID" value="KKP71590.1"/>
    <property type="molecule type" value="Genomic_DNA"/>
</dbReference>
<protein>
    <submittedName>
        <fullName evidence="3">Uncharacterized protein</fullName>
    </submittedName>
</protein>